<reference evidence="3 4" key="1">
    <citation type="submission" date="2020-08" db="EMBL/GenBank/DDBJ databases">
        <title>A Genomic Blueprint of the Chicken Gut Microbiome.</title>
        <authorList>
            <person name="Gilroy R."/>
            <person name="Ravi A."/>
            <person name="Getino M."/>
            <person name="Pursley I."/>
            <person name="Horton D.L."/>
            <person name="Alikhan N.-F."/>
            <person name="Baker D."/>
            <person name="Gharbi K."/>
            <person name="Hall N."/>
            <person name="Watson M."/>
            <person name="Adriaenssens E.M."/>
            <person name="Foster-Nyarko E."/>
            <person name="Jarju S."/>
            <person name="Secka A."/>
            <person name="Antonio M."/>
            <person name="Oren A."/>
            <person name="Chaudhuri R."/>
            <person name="La Ragione R.M."/>
            <person name="Hildebrand F."/>
            <person name="Pallen M.J."/>
        </authorList>
    </citation>
    <scope>NUCLEOTIDE SEQUENCE [LARGE SCALE GENOMIC DNA]</scope>
    <source>
        <strain evidence="3 4">A46</strain>
    </source>
</reference>
<organism evidence="3 4">
    <name type="scientific">Solibacillus faecavium</name>
    <dbReference type="NCBI Taxonomy" id="2762221"/>
    <lineage>
        <taxon>Bacteria</taxon>
        <taxon>Bacillati</taxon>
        <taxon>Bacillota</taxon>
        <taxon>Bacilli</taxon>
        <taxon>Bacillales</taxon>
        <taxon>Caryophanaceae</taxon>
        <taxon>Solibacillus</taxon>
    </lineage>
</organism>
<evidence type="ECO:0000256" key="2">
    <source>
        <dbReference type="SAM" id="Phobius"/>
    </source>
</evidence>
<dbReference type="EMBL" id="JACSPZ010000001">
    <property type="protein sequence ID" value="MBD8035402.1"/>
    <property type="molecule type" value="Genomic_DNA"/>
</dbReference>
<sequence length="197" mass="22612">MTTALIVMLFLIQLITIFAIVILNSKLSKFNDLEKRQNELVNEMDNAISVYLMEMREENDRLINELKKQPVPQKAVHENTDKQLTQHSGDKNIKMNEEQAATGITKKSPVTEQEPRKFIPVKQAANAYKKQKNKQFDAVEQSVESELFTAAEDVPPKQLTTEQQAVELYRNGKTIEEIAKIMQRGKTEIELLVKFHA</sequence>
<evidence type="ECO:0000313" key="3">
    <source>
        <dbReference type="EMBL" id="MBD8035402.1"/>
    </source>
</evidence>
<name>A0ABR8XU05_9BACL</name>
<protein>
    <recommendedName>
        <fullName evidence="5">Coupling factor for flagellin transcription and translation</fullName>
    </recommendedName>
</protein>
<evidence type="ECO:0000256" key="1">
    <source>
        <dbReference type="SAM" id="Coils"/>
    </source>
</evidence>
<comment type="caution">
    <text evidence="3">The sequence shown here is derived from an EMBL/GenBank/DDBJ whole genome shotgun (WGS) entry which is preliminary data.</text>
</comment>
<keyword evidence="2" id="KW-0812">Transmembrane</keyword>
<dbReference type="RefSeq" id="WP_191698383.1">
    <property type="nucleotide sequence ID" value="NZ_JACSPZ010000001.1"/>
</dbReference>
<keyword evidence="2" id="KW-0472">Membrane</keyword>
<keyword evidence="2" id="KW-1133">Transmembrane helix</keyword>
<feature type="transmembrane region" description="Helical" evidence="2">
    <location>
        <begin position="6"/>
        <end position="27"/>
    </location>
</feature>
<gene>
    <name evidence="3" type="ORF">H9635_01540</name>
</gene>
<accession>A0ABR8XU05</accession>
<keyword evidence="4" id="KW-1185">Reference proteome</keyword>
<dbReference type="Proteomes" id="UP000619101">
    <property type="component" value="Unassembled WGS sequence"/>
</dbReference>
<evidence type="ECO:0008006" key="5">
    <source>
        <dbReference type="Google" id="ProtNLM"/>
    </source>
</evidence>
<keyword evidence="1" id="KW-0175">Coiled coil</keyword>
<evidence type="ECO:0000313" key="4">
    <source>
        <dbReference type="Proteomes" id="UP000619101"/>
    </source>
</evidence>
<feature type="coiled-coil region" evidence="1">
    <location>
        <begin position="23"/>
        <end position="50"/>
    </location>
</feature>
<proteinExistence type="predicted"/>